<dbReference type="EMBL" id="CP046052">
    <property type="protein sequence ID" value="QGM46023.1"/>
    <property type="molecule type" value="Genomic_DNA"/>
</dbReference>
<dbReference type="KEGG" id="mhey:H2LOC_010090"/>
<keyword evidence="1" id="KW-0732">Signal</keyword>
<protein>
    <submittedName>
        <fullName evidence="2">Nonribosomal peptide synthetase MxaA</fullName>
    </submittedName>
</protein>
<proteinExistence type="predicted"/>
<sequence length="303" mass="34265">MRWKLSLLAWIVFSNAACAEEFSVEIKRERAFGYFVGDLVRAVVEIRGPVEGELLRSSLPQPASLSLSLDLREVSPTEEFVEGATRVWRLRLTYQNFYAALDVRSIEVPAFELSFEVSGARRLVSAPAWRFSVAPLREIVLERKESGQEYLRPDPGVDFVDGSPTFWLAFSSAALSALLCIMVAWDRGWAPFHRRSSRVFAGAARKLEALRRRRDAIEATPQAMRELHRAFDAAAGKRILAGDLEEFFLSRPEFDRQRCTTERFYSVSEKMFFGGEKGPRCAEVSLSELIAFAKALAQRERAG</sequence>
<dbReference type="Proteomes" id="UP000309061">
    <property type="component" value="Chromosome"/>
</dbReference>
<reference evidence="2 3" key="1">
    <citation type="submission" date="2019-11" db="EMBL/GenBank/DDBJ databases">
        <title>The genome sequence of Methylocystis heyeri.</title>
        <authorList>
            <person name="Oshkin I.Y."/>
            <person name="Miroshnikov K."/>
            <person name="Dedysh S.N."/>
        </authorList>
    </citation>
    <scope>NUCLEOTIDE SEQUENCE [LARGE SCALE GENOMIC DNA]</scope>
    <source>
        <strain evidence="2 3">H2</strain>
    </source>
</reference>
<gene>
    <name evidence="2" type="ORF">H2LOC_010090</name>
</gene>
<organism evidence="2 3">
    <name type="scientific">Methylocystis heyeri</name>
    <dbReference type="NCBI Taxonomy" id="391905"/>
    <lineage>
        <taxon>Bacteria</taxon>
        <taxon>Pseudomonadati</taxon>
        <taxon>Pseudomonadota</taxon>
        <taxon>Alphaproteobacteria</taxon>
        <taxon>Hyphomicrobiales</taxon>
        <taxon>Methylocystaceae</taxon>
        <taxon>Methylocystis</taxon>
    </lineage>
</organism>
<dbReference type="AlphaFoldDB" id="A0A6B8KHP2"/>
<evidence type="ECO:0000313" key="2">
    <source>
        <dbReference type="EMBL" id="QGM46023.1"/>
    </source>
</evidence>
<dbReference type="RefSeq" id="WP_136496283.1">
    <property type="nucleotide sequence ID" value="NZ_CP046052.1"/>
</dbReference>
<evidence type="ECO:0000313" key="3">
    <source>
        <dbReference type="Proteomes" id="UP000309061"/>
    </source>
</evidence>
<keyword evidence="3" id="KW-1185">Reference proteome</keyword>
<dbReference type="OrthoDB" id="5608210at2"/>
<accession>A0A6B8KHP2</accession>
<feature type="signal peptide" evidence="1">
    <location>
        <begin position="1"/>
        <end position="19"/>
    </location>
</feature>
<feature type="chain" id="PRO_5025489602" evidence="1">
    <location>
        <begin position="20"/>
        <end position="303"/>
    </location>
</feature>
<name>A0A6B8KHP2_9HYPH</name>
<evidence type="ECO:0000256" key="1">
    <source>
        <dbReference type="SAM" id="SignalP"/>
    </source>
</evidence>